<keyword evidence="2" id="KW-0863">Zinc-finger</keyword>
<dbReference type="Proteomes" id="UP000242715">
    <property type="component" value="Unassembled WGS sequence"/>
</dbReference>
<dbReference type="InterPro" id="IPR019787">
    <property type="entry name" value="Znf_PHD-finger"/>
</dbReference>
<dbReference type="PANTHER" id="PTHR46508">
    <property type="entry name" value="PHD FINGER FAMILY PROTEIN"/>
    <property type="match status" value="1"/>
</dbReference>
<organism evidence="5 6">
    <name type="scientific">Trifolium subterraneum</name>
    <name type="common">Subterranean clover</name>
    <dbReference type="NCBI Taxonomy" id="3900"/>
    <lineage>
        <taxon>Eukaryota</taxon>
        <taxon>Viridiplantae</taxon>
        <taxon>Streptophyta</taxon>
        <taxon>Embryophyta</taxon>
        <taxon>Tracheophyta</taxon>
        <taxon>Spermatophyta</taxon>
        <taxon>Magnoliopsida</taxon>
        <taxon>eudicotyledons</taxon>
        <taxon>Gunneridae</taxon>
        <taxon>Pentapetalae</taxon>
        <taxon>rosids</taxon>
        <taxon>fabids</taxon>
        <taxon>Fabales</taxon>
        <taxon>Fabaceae</taxon>
        <taxon>Papilionoideae</taxon>
        <taxon>50 kb inversion clade</taxon>
        <taxon>NPAAA clade</taxon>
        <taxon>Hologalegina</taxon>
        <taxon>IRL clade</taxon>
        <taxon>Trifolieae</taxon>
        <taxon>Trifolium</taxon>
    </lineage>
</organism>
<dbReference type="InterPro" id="IPR011011">
    <property type="entry name" value="Znf_FYVE_PHD"/>
</dbReference>
<keyword evidence="6" id="KW-1185">Reference proteome</keyword>
<accession>A0A2Z6MIJ5</accession>
<dbReference type="AlphaFoldDB" id="A0A2Z6MIJ5"/>
<sequence length="88" mass="9678">MKSGEPFTLCLLQTWSAAYKARKSQNKVVNVVDNDRNDDSCGLCGEGGELICCHNCPSTYHLACLSAQNPPVPFSHIHTFTIAKFLYA</sequence>
<dbReference type="Gene3D" id="3.30.40.10">
    <property type="entry name" value="Zinc/RING finger domain, C3HC4 (zinc finger)"/>
    <property type="match status" value="1"/>
</dbReference>
<evidence type="ECO:0000259" key="4">
    <source>
        <dbReference type="Pfam" id="PF00628"/>
    </source>
</evidence>
<evidence type="ECO:0000256" key="1">
    <source>
        <dbReference type="ARBA" id="ARBA00022723"/>
    </source>
</evidence>
<keyword evidence="1" id="KW-0479">Metal-binding</keyword>
<dbReference type="GO" id="GO:0008270">
    <property type="term" value="F:zinc ion binding"/>
    <property type="evidence" value="ECO:0007669"/>
    <property type="project" value="UniProtKB-KW"/>
</dbReference>
<evidence type="ECO:0000313" key="5">
    <source>
        <dbReference type="EMBL" id="GAU29653.1"/>
    </source>
</evidence>
<feature type="domain" description="PHD-type" evidence="4">
    <location>
        <begin position="41"/>
        <end position="69"/>
    </location>
</feature>
<proteinExistence type="predicted"/>
<dbReference type="PANTHER" id="PTHR46508:SF2">
    <property type="entry name" value="INCREASED DNA METHYLATION 1"/>
    <property type="match status" value="1"/>
</dbReference>
<dbReference type="SUPFAM" id="SSF57903">
    <property type="entry name" value="FYVE/PHD zinc finger"/>
    <property type="match status" value="1"/>
</dbReference>
<dbReference type="InterPro" id="IPR013083">
    <property type="entry name" value="Znf_RING/FYVE/PHD"/>
</dbReference>
<evidence type="ECO:0000313" key="6">
    <source>
        <dbReference type="Proteomes" id="UP000242715"/>
    </source>
</evidence>
<reference evidence="6" key="1">
    <citation type="journal article" date="2017" name="Front. Plant Sci.">
        <title>Climate Clever Clovers: New Paradigm to Reduce the Environmental Footprint of Ruminants by Breeding Low Methanogenic Forages Utilizing Haplotype Variation.</title>
        <authorList>
            <person name="Kaur P."/>
            <person name="Appels R."/>
            <person name="Bayer P.E."/>
            <person name="Keeble-Gagnere G."/>
            <person name="Wang J."/>
            <person name="Hirakawa H."/>
            <person name="Shirasawa K."/>
            <person name="Vercoe P."/>
            <person name="Stefanova K."/>
            <person name="Durmic Z."/>
            <person name="Nichols P."/>
            <person name="Revell C."/>
            <person name="Isobe S.N."/>
            <person name="Edwards D."/>
            <person name="Erskine W."/>
        </authorList>
    </citation>
    <scope>NUCLEOTIDE SEQUENCE [LARGE SCALE GENOMIC DNA]</scope>
    <source>
        <strain evidence="6">cv. Daliak</strain>
    </source>
</reference>
<evidence type="ECO:0000256" key="3">
    <source>
        <dbReference type="ARBA" id="ARBA00022833"/>
    </source>
</evidence>
<name>A0A2Z6MIJ5_TRISU</name>
<dbReference type="EMBL" id="DF973402">
    <property type="protein sequence ID" value="GAU29653.1"/>
    <property type="molecule type" value="Genomic_DNA"/>
</dbReference>
<evidence type="ECO:0000256" key="2">
    <source>
        <dbReference type="ARBA" id="ARBA00022771"/>
    </source>
</evidence>
<keyword evidence="3" id="KW-0862">Zinc</keyword>
<gene>
    <name evidence="5" type="ORF">TSUD_53050</name>
</gene>
<protein>
    <recommendedName>
        <fullName evidence="4">PHD-type domain-containing protein</fullName>
    </recommendedName>
</protein>
<dbReference type="Pfam" id="PF00628">
    <property type="entry name" value="PHD"/>
    <property type="match status" value="1"/>
</dbReference>